<dbReference type="EMBL" id="VTPC01091280">
    <property type="protein sequence ID" value="KAF2878815.1"/>
    <property type="molecule type" value="Genomic_DNA"/>
</dbReference>
<dbReference type="OrthoDB" id="6754640at2759"/>
<name>A0A8K0C839_IGNLU</name>
<organism evidence="1 2">
    <name type="scientific">Ignelater luminosus</name>
    <name type="common">Cucubano</name>
    <name type="synonym">Pyrophorus luminosus</name>
    <dbReference type="NCBI Taxonomy" id="2038154"/>
    <lineage>
        <taxon>Eukaryota</taxon>
        <taxon>Metazoa</taxon>
        <taxon>Ecdysozoa</taxon>
        <taxon>Arthropoda</taxon>
        <taxon>Hexapoda</taxon>
        <taxon>Insecta</taxon>
        <taxon>Pterygota</taxon>
        <taxon>Neoptera</taxon>
        <taxon>Endopterygota</taxon>
        <taxon>Coleoptera</taxon>
        <taxon>Polyphaga</taxon>
        <taxon>Elateriformia</taxon>
        <taxon>Elateroidea</taxon>
        <taxon>Elateridae</taxon>
        <taxon>Agrypninae</taxon>
        <taxon>Pyrophorini</taxon>
        <taxon>Ignelater</taxon>
    </lineage>
</organism>
<accession>A0A8K0C839</accession>
<comment type="caution">
    <text evidence="1">The sequence shown here is derived from an EMBL/GenBank/DDBJ whole genome shotgun (WGS) entry which is preliminary data.</text>
</comment>
<keyword evidence="2" id="KW-1185">Reference proteome</keyword>
<evidence type="ECO:0000313" key="2">
    <source>
        <dbReference type="Proteomes" id="UP000801492"/>
    </source>
</evidence>
<proteinExistence type="predicted"/>
<dbReference type="Proteomes" id="UP000801492">
    <property type="component" value="Unassembled WGS sequence"/>
</dbReference>
<dbReference type="AlphaFoldDB" id="A0A8K0C839"/>
<protein>
    <submittedName>
        <fullName evidence="1">Uncharacterized protein</fullName>
    </submittedName>
</protein>
<reference evidence="1" key="1">
    <citation type="submission" date="2019-08" db="EMBL/GenBank/DDBJ databases">
        <title>The genome of the North American firefly Photinus pyralis.</title>
        <authorList>
            <consortium name="Photinus pyralis genome working group"/>
            <person name="Fallon T.R."/>
            <person name="Sander Lower S.E."/>
            <person name="Weng J.-K."/>
        </authorList>
    </citation>
    <scope>NUCLEOTIDE SEQUENCE</scope>
    <source>
        <strain evidence="1">TRF0915ILg1</strain>
        <tissue evidence="1">Whole body</tissue>
    </source>
</reference>
<gene>
    <name evidence="1" type="ORF">ILUMI_27356</name>
</gene>
<sequence>MDESGFSIVAKRCQKIITAKGSKAVRSVASGERVINITIVCCVSAAGWYATQMIISQRKKTDELGNGAPPGTKIQISDSEYISIAELLHEAYGIELKLPPIDSKRLEFSLLIDMPLRNSTLLLLRIFSNDSNATKKQFK</sequence>
<evidence type="ECO:0000313" key="1">
    <source>
        <dbReference type="EMBL" id="KAF2878815.1"/>
    </source>
</evidence>